<dbReference type="Pfam" id="PF02140">
    <property type="entry name" value="SUEL_Lectin"/>
    <property type="match status" value="1"/>
</dbReference>
<feature type="signal peptide" evidence="1">
    <location>
        <begin position="1"/>
        <end position="17"/>
    </location>
</feature>
<dbReference type="InterPro" id="IPR000922">
    <property type="entry name" value="Lectin_gal-bd_dom"/>
</dbReference>
<dbReference type="AlphaFoldDB" id="A0A177AVG1"/>
<organism evidence="3 4">
    <name type="scientific">Intoshia linei</name>
    <dbReference type="NCBI Taxonomy" id="1819745"/>
    <lineage>
        <taxon>Eukaryota</taxon>
        <taxon>Metazoa</taxon>
        <taxon>Spiralia</taxon>
        <taxon>Lophotrochozoa</taxon>
        <taxon>Mesozoa</taxon>
        <taxon>Orthonectida</taxon>
        <taxon>Rhopaluridae</taxon>
        <taxon>Intoshia</taxon>
    </lineage>
</organism>
<keyword evidence="1" id="KW-0732">Signal</keyword>
<evidence type="ECO:0000256" key="1">
    <source>
        <dbReference type="SAM" id="SignalP"/>
    </source>
</evidence>
<name>A0A177AVG1_9BILA</name>
<dbReference type="CDD" id="cd22823">
    <property type="entry name" value="Gal_Rha_Lectin"/>
    <property type="match status" value="1"/>
</dbReference>
<dbReference type="PANTHER" id="PTHR46780">
    <property type="entry name" value="PROTEIN EVA-1"/>
    <property type="match status" value="1"/>
</dbReference>
<feature type="domain" description="SUEL-type lectin" evidence="2">
    <location>
        <begin position="30"/>
        <end position="110"/>
    </location>
</feature>
<feature type="chain" id="PRO_5008056723" description="SUEL-type lectin domain-containing protein" evidence="1">
    <location>
        <begin position="18"/>
        <end position="117"/>
    </location>
</feature>
<evidence type="ECO:0000313" key="4">
    <source>
        <dbReference type="Proteomes" id="UP000078046"/>
    </source>
</evidence>
<proteinExistence type="predicted"/>
<accession>A0A177AVG1</accession>
<dbReference type="InterPro" id="IPR043159">
    <property type="entry name" value="Lectin_gal-bd_sf"/>
</dbReference>
<evidence type="ECO:0000259" key="2">
    <source>
        <dbReference type="Pfam" id="PF02140"/>
    </source>
</evidence>
<dbReference type="OrthoDB" id="6045564at2759"/>
<sequence length="117" mass="13389">MNFVIFGLSIFLSVTDSKQYCLLEKFYANCQPNLILIKHANFGRMSPGKCITAQNPASIGCKTDVIHFVDSICSGNQNCSFFVSDIERYIMNDHCQSIDYKSYLELTYRCLPVFFKN</sequence>
<gene>
    <name evidence="3" type="ORF">A3Q56_06924</name>
</gene>
<dbReference type="GO" id="GO:0030246">
    <property type="term" value="F:carbohydrate binding"/>
    <property type="evidence" value="ECO:0007669"/>
    <property type="project" value="InterPro"/>
</dbReference>
<dbReference type="Gene3D" id="2.60.120.740">
    <property type="match status" value="1"/>
</dbReference>
<keyword evidence="4" id="KW-1185">Reference proteome</keyword>
<reference evidence="3 4" key="1">
    <citation type="submission" date="2016-04" db="EMBL/GenBank/DDBJ databases">
        <title>The genome of Intoshia linei affirms orthonectids as highly simplified spiralians.</title>
        <authorList>
            <person name="Mikhailov K.V."/>
            <person name="Slusarev G.S."/>
            <person name="Nikitin M.A."/>
            <person name="Logacheva M.D."/>
            <person name="Penin A."/>
            <person name="Aleoshin V."/>
            <person name="Panchin Y.V."/>
        </authorList>
    </citation>
    <scope>NUCLEOTIDE SEQUENCE [LARGE SCALE GENOMIC DNA]</scope>
    <source>
        <strain evidence="3">Intl2013</strain>
        <tissue evidence="3">Whole animal</tissue>
    </source>
</reference>
<evidence type="ECO:0000313" key="3">
    <source>
        <dbReference type="EMBL" id="OAF65373.1"/>
    </source>
</evidence>
<comment type="caution">
    <text evidence="3">The sequence shown here is derived from an EMBL/GenBank/DDBJ whole genome shotgun (WGS) entry which is preliminary data.</text>
</comment>
<protein>
    <recommendedName>
        <fullName evidence="2">SUEL-type lectin domain-containing protein</fullName>
    </recommendedName>
</protein>
<dbReference type="EMBL" id="LWCA01001325">
    <property type="protein sequence ID" value="OAF65373.1"/>
    <property type="molecule type" value="Genomic_DNA"/>
</dbReference>
<dbReference type="Proteomes" id="UP000078046">
    <property type="component" value="Unassembled WGS sequence"/>
</dbReference>